<keyword evidence="8 9" id="KW-0051">Antiviral defense</keyword>
<evidence type="ECO:0000313" key="10">
    <source>
        <dbReference type="EMBL" id="GGK05262.1"/>
    </source>
</evidence>
<dbReference type="PANTHER" id="PTHR34405">
    <property type="entry name" value="CRISPR-ASSOCIATED ENDORIBONUCLEASE CAS2"/>
    <property type="match status" value="1"/>
</dbReference>
<evidence type="ECO:0000256" key="8">
    <source>
        <dbReference type="ARBA" id="ARBA00023118"/>
    </source>
</evidence>
<evidence type="ECO:0000256" key="2">
    <source>
        <dbReference type="ARBA" id="ARBA00009959"/>
    </source>
</evidence>
<comment type="subunit">
    <text evidence="9">Homodimer, forms a heterotetramer with a Cas1 homodimer.</text>
</comment>
<name>A0A8J3FBK9_9BACI</name>
<feature type="binding site" evidence="9">
    <location>
        <position position="8"/>
    </location>
    <ligand>
        <name>Mg(2+)</name>
        <dbReference type="ChEBI" id="CHEBI:18420"/>
        <note>catalytic</note>
    </ligand>
</feature>
<comment type="function">
    <text evidence="9">CRISPR (clustered regularly interspaced short palindromic repeat), is an adaptive immune system that provides protection against mobile genetic elements (viruses, transposable elements and conjugative plasmids). CRISPR clusters contain sequences complementary to antecedent mobile elements and target invading nucleic acids. CRISPR clusters are transcribed and processed into CRISPR RNA (crRNA). Functions as a ssRNA-specific endoribonuclease. Involved in the integration of spacer DNA into the CRISPR cassette.</text>
</comment>
<protein>
    <recommendedName>
        <fullName evidence="9">CRISPR-associated endoribonuclease Cas2</fullName>
        <ecNumber evidence="9">3.1.-.-</ecNumber>
    </recommendedName>
</protein>
<reference evidence="10" key="1">
    <citation type="journal article" date="2014" name="Int. J. Syst. Evol. Microbiol.">
        <title>Complete genome sequence of Corynebacterium casei LMG S-19264T (=DSM 44701T), isolated from a smear-ripened cheese.</title>
        <authorList>
            <consortium name="US DOE Joint Genome Institute (JGI-PGF)"/>
            <person name="Walter F."/>
            <person name="Albersmeier A."/>
            <person name="Kalinowski J."/>
            <person name="Ruckert C."/>
        </authorList>
    </citation>
    <scope>NUCLEOTIDE SEQUENCE</scope>
    <source>
        <strain evidence="10">JCM 14719</strain>
    </source>
</reference>
<dbReference type="RefSeq" id="WP_054670336.1">
    <property type="nucleotide sequence ID" value="NZ_BMOF01000045.1"/>
</dbReference>
<evidence type="ECO:0000256" key="6">
    <source>
        <dbReference type="ARBA" id="ARBA00022801"/>
    </source>
</evidence>
<dbReference type="GO" id="GO:0043571">
    <property type="term" value="P:maintenance of CRISPR repeat elements"/>
    <property type="evidence" value="ECO:0007669"/>
    <property type="project" value="UniProtKB-UniRule"/>
</dbReference>
<keyword evidence="7 9" id="KW-0460">Magnesium</keyword>
<dbReference type="Proteomes" id="UP000637720">
    <property type="component" value="Unassembled WGS sequence"/>
</dbReference>
<comment type="cofactor">
    <cofactor evidence="1 9">
        <name>Mg(2+)</name>
        <dbReference type="ChEBI" id="CHEBI:18420"/>
    </cofactor>
</comment>
<keyword evidence="5 9" id="KW-0255">Endonuclease</keyword>
<evidence type="ECO:0000256" key="5">
    <source>
        <dbReference type="ARBA" id="ARBA00022759"/>
    </source>
</evidence>
<dbReference type="AlphaFoldDB" id="A0A8J3FBK9"/>
<dbReference type="HAMAP" id="MF_01471">
    <property type="entry name" value="Cas2"/>
    <property type="match status" value="1"/>
</dbReference>
<keyword evidence="4 9" id="KW-0479">Metal-binding</keyword>
<evidence type="ECO:0000256" key="1">
    <source>
        <dbReference type="ARBA" id="ARBA00001946"/>
    </source>
</evidence>
<dbReference type="GO" id="GO:0046872">
    <property type="term" value="F:metal ion binding"/>
    <property type="evidence" value="ECO:0007669"/>
    <property type="project" value="UniProtKB-UniRule"/>
</dbReference>
<dbReference type="Pfam" id="PF09827">
    <property type="entry name" value="CRISPR_Cas2"/>
    <property type="match status" value="1"/>
</dbReference>
<keyword evidence="3 9" id="KW-0540">Nuclease</keyword>
<keyword evidence="6 9" id="KW-0378">Hydrolase</keyword>
<dbReference type="GO" id="GO:0016787">
    <property type="term" value="F:hydrolase activity"/>
    <property type="evidence" value="ECO:0007669"/>
    <property type="project" value="UniProtKB-KW"/>
</dbReference>
<evidence type="ECO:0000256" key="7">
    <source>
        <dbReference type="ARBA" id="ARBA00022842"/>
    </source>
</evidence>
<comment type="similarity">
    <text evidence="2 9">Belongs to the CRISPR-associated endoribonuclease Cas2 protein family.</text>
</comment>
<keyword evidence="11" id="KW-1185">Reference proteome</keyword>
<dbReference type="GO" id="GO:0004521">
    <property type="term" value="F:RNA endonuclease activity"/>
    <property type="evidence" value="ECO:0007669"/>
    <property type="project" value="InterPro"/>
</dbReference>
<reference evidence="10" key="2">
    <citation type="submission" date="2020-09" db="EMBL/GenBank/DDBJ databases">
        <authorList>
            <person name="Sun Q."/>
            <person name="Ohkuma M."/>
        </authorList>
    </citation>
    <scope>NUCLEOTIDE SEQUENCE</scope>
    <source>
        <strain evidence="10">JCM 14719</strain>
    </source>
</reference>
<accession>A0A8J3FBK9</accession>
<dbReference type="CDD" id="cd09725">
    <property type="entry name" value="Cas2_I_II_III"/>
    <property type="match status" value="1"/>
</dbReference>
<dbReference type="SUPFAM" id="SSF143430">
    <property type="entry name" value="TTP0101/SSO1404-like"/>
    <property type="match status" value="1"/>
</dbReference>
<sequence>MHHLLIYDISEDKIRNRVAETCKDYGLVRVQYSSFYGRLPRTRLRDLERAMVRLLRQGQGNVIIVPVCEACRAGIVKLESEAL</sequence>
<dbReference type="GO" id="GO:0051607">
    <property type="term" value="P:defense response to virus"/>
    <property type="evidence" value="ECO:0007669"/>
    <property type="project" value="UniProtKB-UniRule"/>
</dbReference>
<organism evidence="10 11">
    <name type="scientific">Calditerricola satsumensis</name>
    <dbReference type="NCBI Taxonomy" id="373054"/>
    <lineage>
        <taxon>Bacteria</taxon>
        <taxon>Bacillati</taxon>
        <taxon>Bacillota</taxon>
        <taxon>Bacilli</taxon>
        <taxon>Bacillales</taxon>
        <taxon>Bacillaceae</taxon>
        <taxon>Calditerricola</taxon>
    </lineage>
</organism>
<dbReference type="Gene3D" id="3.30.70.240">
    <property type="match status" value="1"/>
</dbReference>
<dbReference type="InterPro" id="IPR019199">
    <property type="entry name" value="Virulence_VapD/CRISPR_Cas2"/>
</dbReference>
<gene>
    <name evidence="9" type="primary">cas2</name>
    <name evidence="10" type="ORF">GCM10007043_19080</name>
</gene>
<evidence type="ECO:0000256" key="4">
    <source>
        <dbReference type="ARBA" id="ARBA00022723"/>
    </source>
</evidence>
<evidence type="ECO:0000256" key="9">
    <source>
        <dbReference type="HAMAP-Rule" id="MF_01471"/>
    </source>
</evidence>
<dbReference type="EMBL" id="BMOF01000045">
    <property type="protein sequence ID" value="GGK05262.1"/>
    <property type="molecule type" value="Genomic_DNA"/>
</dbReference>
<dbReference type="EC" id="3.1.-.-" evidence="9"/>
<dbReference type="PANTHER" id="PTHR34405:SF3">
    <property type="entry name" value="CRISPR-ASSOCIATED ENDORIBONUCLEASE CAS2 3"/>
    <property type="match status" value="1"/>
</dbReference>
<evidence type="ECO:0000313" key="11">
    <source>
        <dbReference type="Proteomes" id="UP000637720"/>
    </source>
</evidence>
<dbReference type="NCBIfam" id="TIGR01573">
    <property type="entry name" value="cas2"/>
    <property type="match status" value="1"/>
</dbReference>
<proteinExistence type="inferred from homology"/>
<dbReference type="InterPro" id="IPR021127">
    <property type="entry name" value="CRISPR_associated_Cas2"/>
</dbReference>
<comment type="caution">
    <text evidence="10">The sequence shown here is derived from an EMBL/GenBank/DDBJ whole genome shotgun (WGS) entry which is preliminary data.</text>
</comment>
<evidence type="ECO:0000256" key="3">
    <source>
        <dbReference type="ARBA" id="ARBA00022722"/>
    </source>
</evidence>